<dbReference type="InterPro" id="IPR007305">
    <property type="entry name" value="Vesicle_transpt_Got1/SFT2"/>
</dbReference>
<dbReference type="EMBL" id="MCFL01000011">
    <property type="protein sequence ID" value="ORZ37681.1"/>
    <property type="molecule type" value="Genomic_DNA"/>
</dbReference>
<evidence type="ECO:0000256" key="8">
    <source>
        <dbReference type="RuleBase" id="RU363111"/>
    </source>
</evidence>
<evidence type="ECO:0000256" key="6">
    <source>
        <dbReference type="ARBA" id="ARBA00023136"/>
    </source>
</evidence>
<dbReference type="Proteomes" id="UP000193411">
    <property type="component" value="Unassembled WGS sequence"/>
</dbReference>
<comment type="function">
    <text evidence="8">Nonessential protein required for the fusion of transport vesicles derived from the endocytic pathway with the Golgi complex.</text>
</comment>
<evidence type="ECO:0000256" key="7">
    <source>
        <dbReference type="ARBA" id="ARBA00025800"/>
    </source>
</evidence>
<feature type="region of interest" description="Disordered" evidence="9">
    <location>
        <begin position="1"/>
        <end position="49"/>
    </location>
</feature>
<protein>
    <recommendedName>
        <fullName evidence="8">Protein transport protein SFT2</fullName>
    </recommendedName>
</protein>
<keyword evidence="2 8" id="KW-0813">Transport</keyword>
<feature type="transmembrane region" description="Helical" evidence="8">
    <location>
        <begin position="161"/>
        <end position="178"/>
    </location>
</feature>
<reference evidence="10 11" key="1">
    <citation type="submission" date="2016-07" db="EMBL/GenBank/DDBJ databases">
        <title>Pervasive Adenine N6-methylation of Active Genes in Fungi.</title>
        <authorList>
            <consortium name="DOE Joint Genome Institute"/>
            <person name="Mondo S.J."/>
            <person name="Dannebaum R.O."/>
            <person name="Kuo R.C."/>
            <person name="Labutti K."/>
            <person name="Haridas S."/>
            <person name="Kuo A."/>
            <person name="Salamov A."/>
            <person name="Ahrendt S.R."/>
            <person name="Lipzen A."/>
            <person name="Sullivan W."/>
            <person name="Andreopoulos W.B."/>
            <person name="Clum A."/>
            <person name="Lindquist E."/>
            <person name="Daum C."/>
            <person name="Ramamoorthy G.K."/>
            <person name="Gryganskyi A."/>
            <person name="Culley D."/>
            <person name="Magnuson J.K."/>
            <person name="James T.Y."/>
            <person name="O'Malley M.A."/>
            <person name="Stajich J.E."/>
            <person name="Spatafora J.W."/>
            <person name="Visel A."/>
            <person name="Grigoriev I.V."/>
        </authorList>
    </citation>
    <scope>NUCLEOTIDE SEQUENCE [LARGE SCALE GENOMIC DNA]</scope>
    <source>
        <strain evidence="10 11">PL171</strain>
    </source>
</reference>
<gene>
    <name evidence="10" type="ORF">BCR44DRAFT_1023945</name>
</gene>
<name>A0A1Y2HV93_9FUNG</name>
<keyword evidence="4 8" id="KW-0653">Protein transport</keyword>
<comment type="similarity">
    <text evidence="7 8">Belongs to the SFT2 family.</text>
</comment>
<dbReference type="GO" id="GO:0016192">
    <property type="term" value="P:vesicle-mediated transport"/>
    <property type="evidence" value="ECO:0007669"/>
    <property type="project" value="InterPro"/>
</dbReference>
<dbReference type="AlphaFoldDB" id="A0A1Y2HV93"/>
<feature type="transmembrane region" description="Helical" evidence="8">
    <location>
        <begin position="128"/>
        <end position="149"/>
    </location>
</feature>
<dbReference type="Pfam" id="PF04178">
    <property type="entry name" value="Got1"/>
    <property type="match status" value="1"/>
</dbReference>
<dbReference type="InterPro" id="IPR011691">
    <property type="entry name" value="Vesicle_transpt_SFT2"/>
</dbReference>
<evidence type="ECO:0000256" key="3">
    <source>
        <dbReference type="ARBA" id="ARBA00022692"/>
    </source>
</evidence>
<evidence type="ECO:0000256" key="9">
    <source>
        <dbReference type="SAM" id="MobiDB-lite"/>
    </source>
</evidence>
<keyword evidence="11" id="KW-1185">Reference proteome</keyword>
<evidence type="ECO:0000256" key="5">
    <source>
        <dbReference type="ARBA" id="ARBA00022989"/>
    </source>
</evidence>
<keyword evidence="3 8" id="KW-0812">Transmembrane</keyword>
<evidence type="ECO:0000313" key="11">
    <source>
        <dbReference type="Proteomes" id="UP000193411"/>
    </source>
</evidence>
<feature type="transmembrane region" description="Helical" evidence="8">
    <location>
        <begin position="185"/>
        <end position="204"/>
    </location>
</feature>
<feature type="compositionally biased region" description="Low complexity" evidence="9">
    <location>
        <begin position="24"/>
        <end position="34"/>
    </location>
</feature>
<keyword evidence="8" id="KW-0333">Golgi apparatus</keyword>
<dbReference type="PANTHER" id="PTHR23137">
    <property type="entry name" value="VESICLE TRANSPORT PROTEIN-RELATED"/>
    <property type="match status" value="1"/>
</dbReference>
<dbReference type="STRING" id="765915.A0A1Y2HV93"/>
<evidence type="ECO:0000256" key="4">
    <source>
        <dbReference type="ARBA" id="ARBA00022927"/>
    </source>
</evidence>
<dbReference type="OrthoDB" id="660759at2759"/>
<sequence>MAESSFQSSLRAFQQSRANPAPPTTTATSGSSGSWTRWMDSMRGGSDDQAAEEGRGLLSGLMPGTNSRQQQQEVDARTRAFEVACGCCPALSASQRFIVFACCTGGGLLFFFLSFFMLPMLVIAPQKFAFLSCMGSLLLFSSLGFLRGWPGHMAAVFSKDRWPFSVGYLLSLVGGLWASVIIHSYLLTIVFIILHTVALVWYYMSFLPGGISGLRVCLFGPRGGGATTT</sequence>
<evidence type="ECO:0000256" key="1">
    <source>
        <dbReference type="ARBA" id="ARBA00004141"/>
    </source>
</evidence>
<comment type="subcellular location">
    <subcellularLocation>
        <location evidence="8">Golgi apparatus membrane</location>
        <topology evidence="8">Multi-pass membrane protein</topology>
    </subcellularLocation>
    <subcellularLocation>
        <location evidence="1">Membrane</location>
        <topology evidence="1">Multi-pass membrane protein</topology>
    </subcellularLocation>
</comment>
<keyword evidence="5 8" id="KW-1133">Transmembrane helix</keyword>
<dbReference type="GO" id="GO:0000139">
    <property type="term" value="C:Golgi membrane"/>
    <property type="evidence" value="ECO:0007669"/>
    <property type="project" value="UniProtKB-SubCell"/>
</dbReference>
<feature type="transmembrane region" description="Helical" evidence="8">
    <location>
        <begin position="97"/>
        <end position="116"/>
    </location>
</feature>
<accession>A0A1Y2HV93</accession>
<proteinExistence type="inferred from homology"/>
<dbReference type="PANTHER" id="PTHR23137:SF36">
    <property type="entry name" value="VESICLE TRANSPORT PROTEIN SFT2C"/>
    <property type="match status" value="1"/>
</dbReference>
<evidence type="ECO:0000313" key="10">
    <source>
        <dbReference type="EMBL" id="ORZ37681.1"/>
    </source>
</evidence>
<keyword evidence="6 8" id="KW-0472">Membrane</keyword>
<dbReference type="GO" id="GO:0015031">
    <property type="term" value="P:protein transport"/>
    <property type="evidence" value="ECO:0007669"/>
    <property type="project" value="UniProtKB-KW"/>
</dbReference>
<comment type="caution">
    <text evidence="10">The sequence shown here is derived from an EMBL/GenBank/DDBJ whole genome shotgun (WGS) entry which is preliminary data.</text>
</comment>
<feature type="compositionally biased region" description="Polar residues" evidence="9">
    <location>
        <begin position="1"/>
        <end position="18"/>
    </location>
</feature>
<evidence type="ECO:0000256" key="2">
    <source>
        <dbReference type="ARBA" id="ARBA00022448"/>
    </source>
</evidence>
<organism evidence="10 11">
    <name type="scientific">Catenaria anguillulae PL171</name>
    <dbReference type="NCBI Taxonomy" id="765915"/>
    <lineage>
        <taxon>Eukaryota</taxon>
        <taxon>Fungi</taxon>
        <taxon>Fungi incertae sedis</taxon>
        <taxon>Blastocladiomycota</taxon>
        <taxon>Blastocladiomycetes</taxon>
        <taxon>Blastocladiales</taxon>
        <taxon>Catenariaceae</taxon>
        <taxon>Catenaria</taxon>
    </lineage>
</organism>